<dbReference type="GO" id="GO:0004523">
    <property type="term" value="F:RNA-DNA hybrid ribonuclease activity"/>
    <property type="evidence" value="ECO:0007669"/>
    <property type="project" value="UniProtKB-EC"/>
</dbReference>
<keyword evidence="4" id="KW-0540">Nuclease</keyword>
<dbReference type="InterPro" id="IPR012337">
    <property type="entry name" value="RNaseH-like_sf"/>
</dbReference>
<evidence type="ECO:0000256" key="6">
    <source>
        <dbReference type="ARBA" id="ARBA00022759"/>
    </source>
</evidence>
<gene>
    <name evidence="9" type="ORF">K466DRAFT_625366</name>
</gene>
<name>A0A5C3P7P0_9APHY</name>
<dbReference type="InterPro" id="IPR002156">
    <property type="entry name" value="RNaseH_domain"/>
</dbReference>
<proteinExistence type="inferred from homology"/>
<keyword evidence="7" id="KW-0378">Hydrolase</keyword>
<dbReference type="EMBL" id="ML211331">
    <property type="protein sequence ID" value="TFK84240.1"/>
    <property type="molecule type" value="Genomic_DNA"/>
</dbReference>
<accession>A0A5C3P7P0</accession>
<dbReference type="PANTHER" id="PTHR10642:SF26">
    <property type="entry name" value="RIBONUCLEASE H1"/>
    <property type="match status" value="1"/>
</dbReference>
<dbReference type="GO" id="GO:0003676">
    <property type="term" value="F:nucleic acid binding"/>
    <property type="evidence" value="ECO:0007669"/>
    <property type="project" value="InterPro"/>
</dbReference>
<protein>
    <recommendedName>
        <fullName evidence="3">ribonuclease H</fullName>
        <ecNumber evidence="3">3.1.26.4</ecNumber>
    </recommendedName>
</protein>
<keyword evidence="10" id="KW-1185">Reference proteome</keyword>
<dbReference type="PROSITE" id="PS50879">
    <property type="entry name" value="RNASE_H_1"/>
    <property type="match status" value="1"/>
</dbReference>
<evidence type="ECO:0000256" key="3">
    <source>
        <dbReference type="ARBA" id="ARBA00012180"/>
    </source>
</evidence>
<dbReference type="Pfam" id="PF00075">
    <property type="entry name" value="RNase_H"/>
    <property type="match status" value="1"/>
</dbReference>
<dbReference type="InterPro" id="IPR050092">
    <property type="entry name" value="RNase_H"/>
</dbReference>
<dbReference type="Proteomes" id="UP000308197">
    <property type="component" value="Unassembled WGS sequence"/>
</dbReference>
<dbReference type="Gene3D" id="3.30.420.10">
    <property type="entry name" value="Ribonuclease H-like superfamily/Ribonuclease H"/>
    <property type="match status" value="1"/>
</dbReference>
<dbReference type="GO" id="GO:0043137">
    <property type="term" value="P:DNA replication, removal of RNA primer"/>
    <property type="evidence" value="ECO:0007669"/>
    <property type="project" value="TreeGrafter"/>
</dbReference>
<evidence type="ECO:0000256" key="5">
    <source>
        <dbReference type="ARBA" id="ARBA00022723"/>
    </source>
</evidence>
<evidence type="ECO:0000256" key="2">
    <source>
        <dbReference type="ARBA" id="ARBA00005300"/>
    </source>
</evidence>
<dbReference type="InParanoid" id="A0A5C3P7P0"/>
<reference evidence="9 10" key="1">
    <citation type="journal article" date="2019" name="Nat. Ecol. Evol.">
        <title>Megaphylogeny resolves global patterns of mushroom evolution.</title>
        <authorList>
            <person name="Varga T."/>
            <person name="Krizsan K."/>
            <person name="Foldi C."/>
            <person name="Dima B."/>
            <person name="Sanchez-Garcia M."/>
            <person name="Sanchez-Ramirez S."/>
            <person name="Szollosi G.J."/>
            <person name="Szarkandi J.G."/>
            <person name="Papp V."/>
            <person name="Albert L."/>
            <person name="Andreopoulos W."/>
            <person name="Angelini C."/>
            <person name="Antonin V."/>
            <person name="Barry K.W."/>
            <person name="Bougher N.L."/>
            <person name="Buchanan P."/>
            <person name="Buyck B."/>
            <person name="Bense V."/>
            <person name="Catcheside P."/>
            <person name="Chovatia M."/>
            <person name="Cooper J."/>
            <person name="Damon W."/>
            <person name="Desjardin D."/>
            <person name="Finy P."/>
            <person name="Geml J."/>
            <person name="Haridas S."/>
            <person name="Hughes K."/>
            <person name="Justo A."/>
            <person name="Karasinski D."/>
            <person name="Kautmanova I."/>
            <person name="Kiss B."/>
            <person name="Kocsube S."/>
            <person name="Kotiranta H."/>
            <person name="LaButti K.M."/>
            <person name="Lechner B.E."/>
            <person name="Liimatainen K."/>
            <person name="Lipzen A."/>
            <person name="Lukacs Z."/>
            <person name="Mihaltcheva S."/>
            <person name="Morgado L.N."/>
            <person name="Niskanen T."/>
            <person name="Noordeloos M.E."/>
            <person name="Ohm R.A."/>
            <person name="Ortiz-Santana B."/>
            <person name="Ovrebo C."/>
            <person name="Racz N."/>
            <person name="Riley R."/>
            <person name="Savchenko A."/>
            <person name="Shiryaev A."/>
            <person name="Soop K."/>
            <person name="Spirin V."/>
            <person name="Szebenyi C."/>
            <person name="Tomsovsky M."/>
            <person name="Tulloss R.E."/>
            <person name="Uehling J."/>
            <person name="Grigoriev I.V."/>
            <person name="Vagvolgyi C."/>
            <person name="Papp T."/>
            <person name="Martin F.M."/>
            <person name="Miettinen O."/>
            <person name="Hibbett D.S."/>
            <person name="Nagy L.G."/>
        </authorList>
    </citation>
    <scope>NUCLEOTIDE SEQUENCE [LARGE SCALE GENOMIC DNA]</scope>
    <source>
        <strain evidence="9 10">HHB13444</strain>
    </source>
</reference>
<sequence>MTLATDGSCIYNSESRAQAGAGVYVEDHPERNQSCRLPKEVEQSNQTGEIVAIILAATTADVRSRIHLETDSQTSMDALTKWRRRHENQGYILQENANLTRIAVAKLRMRKAHTLLKWVKGHSGHTRNEEADKLAATGAEKENGDQVCLDVPAALRVSGAKLQSITQKLAYQAIRARENLKVKQRPSAVANLDRIVTRVKAVYGMDVRNESVWRSLRSRHVSSAASQFIWMAIHDGYMIGRHWLRPKMSADLQLRALCNRCGECESMSHITLECVAVGQELVWGLLKKIWLLTKAEWYAPSWGTTFGAACAVFRTTGGARRTAIENLWCILATEALHLIWRLRCERVIQNEGKEFTEREITNRLYATLESRLNLDRRTAALAKGKRALKPSDVKRIWTPILDNGSDLPDNWVVDSGVLVGIKRGE</sequence>
<feature type="domain" description="RNase H type-1" evidence="8">
    <location>
        <begin position="1"/>
        <end position="140"/>
    </location>
</feature>
<dbReference type="GO" id="GO:0046872">
    <property type="term" value="F:metal ion binding"/>
    <property type="evidence" value="ECO:0007669"/>
    <property type="project" value="UniProtKB-KW"/>
</dbReference>
<evidence type="ECO:0000259" key="8">
    <source>
        <dbReference type="PROSITE" id="PS50879"/>
    </source>
</evidence>
<dbReference type="InterPro" id="IPR036397">
    <property type="entry name" value="RNaseH_sf"/>
</dbReference>
<evidence type="ECO:0000256" key="1">
    <source>
        <dbReference type="ARBA" id="ARBA00000077"/>
    </source>
</evidence>
<evidence type="ECO:0000256" key="4">
    <source>
        <dbReference type="ARBA" id="ARBA00022722"/>
    </source>
</evidence>
<organism evidence="9 10">
    <name type="scientific">Polyporus arcularius HHB13444</name>
    <dbReference type="NCBI Taxonomy" id="1314778"/>
    <lineage>
        <taxon>Eukaryota</taxon>
        <taxon>Fungi</taxon>
        <taxon>Dikarya</taxon>
        <taxon>Basidiomycota</taxon>
        <taxon>Agaricomycotina</taxon>
        <taxon>Agaricomycetes</taxon>
        <taxon>Polyporales</taxon>
        <taxon>Polyporaceae</taxon>
        <taxon>Polyporus</taxon>
    </lineage>
</organism>
<dbReference type="STRING" id="1314778.A0A5C3P7P0"/>
<evidence type="ECO:0000313" key="9">
    <source>
        <dbReference type="EMBL" id="TFK84240.1"/>
    </source>
</evidence>
<keyword evidence="6" id="KW-0255">Endonuclease</keyword>
<dbReference type="AlphaFoldDB" id="A0A5C3P7P0"/>
<evidence type="ECO:0000256" key="7">
    <source>
        <dbReference type="ARBA" id="ARBA00022801"/>
    </source>
</evidence>
<comment type="catalytic activity">
    <reaction evidence="1">
        <text>Endonucleolytic cleavage to 5'-phosphomonoester.</text>
        <dbReference type="EC" id="3.1.26.4"/>
    </reaction>
</comment>
<dbReference type="EC" id="3.1.26.4" evidence="3"/>
<dbReference type="SUPFAM" id="SSF53098">
    <property type="entry name" value="Ribonuclease H-like"/>
    <property type="match status" value="1"/>
</dbReference>
<dbReference type="PANTHER" id="PTHR10642">
    <property type="entry name" value="RIBONUCLEASE H1"/>
    <property type="match status" value="1"/>
</dbReference>
<comment type="similarity">
    <text evidence="2">Belongs to the RNase H family.</text>
</comment>
<evidence type="ECO:0000313" key="10">
    <source>
        <dbReference type="Proteomes" id="UP000308197"/>
    </source>
</evidence>
<keyword evidence="5" id="KW-0479">Metal-binding</keyword>